<evidence type="ECO:0000256" key="5">
    <source>
        <dbReference type="ARBA" id="ARBA00022490"/>
    </source>
</evidence>
<feature type="binding site" evidence="14 15">
    <location>
        <position position="93"/>
    </location>
    <ligand>
        <name>ATP</name>
        <dbReference type="ChEBI" id="CHEBI:30616"/>
    </ligand>
</feature>
<evidence type="ECO:0000259" key="17">
    <source>
        <dbReference type="SMART" id="SM00562"/>
    </source>
</evidence>
<feature type="binding site" evidence="14 15">
    <location>
        <position position="59"/>
    </location>
    <ligand>
        <name>ATP</name>
        <dbReference type="ChEBI" id="CHEBI:30616"/>
    </ligand>
</feature>
<dbReference type="AlphaFoldDB" id="Q1YP38"/>
<dbReference type="Gene3D" id="3.30.70.141">
    <property type="entry name" value="Nucleoside diphosphate kinase-like domain"/>
    <property type="match status" value="1"/>
</dbReference>
<keyword evidence="11 14" id="KW-0067">ATP-binding</keyword>
<comment type="similarity">
    <text evidence="2 14 15 16">Belongs to the NDK family.</text>
</comment>
<feature type="binding site" evidence="14 15">
    <location>
        <position position="114"/>
    </location>
    <ligand>
        <name>ATP</name>
        <dbReference type="ChEBI" id="CHEBI:30616"/>
    </ligand>
</feature>
<dbReference type="PANTHER" id="PTHR46161">
    <property type="entry name" value="NUCLEOSIDE DIPHOSPHATE KINASE"/>
    <property type="match status" value="1"/>
</dbReference>
<dbReference type="Pfam" id="PF00334">
    <property type="entry name" value="NDK"/>
    <property type="match status" value="1"/>
</dbReference>
<feature type="binding site" evidence="14 15">
    <location>
        <position position="11"/>
    </location>
    <ligand>
        <name>ATP</name>
        <dbReference type="ChEBI" id="CHEBI:30616"/>
    </ligand>
</feature>
<reference evidence="18 19" key="1">
    <citation type="submission" date="2006-03" db="EMBL/GenBank/DDBJ databases">
        <authorList>
            <person name="Giovannoni S.J."/>
            <person name="Cho J.-C."/>
            <person name="Ferriera S."/>
            <person name="Johnson J."/>
            <person name="Kravitz S."/>
            <person name="Halpern A."/>
            <person name="Remington K."/>
            <person name="Beeson K."/>
            <person name="Tran B."/>
            <person name="Rogers Y.-H."/>
            <person name="Friedman R."/>
            <person name="Venter J.C."/>
        </authorList>
    </citation>
    <scope>NUCLEOTIDE SEQUENCE [LARGE SCALE GENOMIC DNA]</scope>
    <source>
        <strain evidence="18 19">HTCC2207</strain>
    </source>
</reference>
<dbReference type="GO" id="GO:0006228">
    <property type="term" value="P:UTP biosynthetic process"/>
    <property type="evidence" value="ECO:0007669"/>
    <property type="project" value="UniProtKB-UniRule"/>
</dbReference>
<dbReference type="InterPro" id="IPR036850">
    <property type="entry name" value="NDK-like_dom_sf"/>
</dbReference>
<keyword evidence="13 14" id="KW-0546">Nucleotide metabolism</keyword>
<evidence type="ECO:0000256" key="2">
    <source>
        <dbReference type="ARBA" id="ARBA00008142"/>
    </source>
</evidence>
<feature type="active site" description="Pros-phosphohistidine intermediate" evidence="14 15">
    <location>
        <position position="117"/>
    </location>
</feature>
<evidence type="ECO:0000256" key="9">
    <source>
        <dbReference type="ARBA" id="ARBA00022741"/>
    </source>
</evidence>
<evidence type="ECO:0000313" key="18">
    <source>
        <dbReference type="EMBL" id="EAS46008.1"/>
    </source>
</evidence>
<dbReference type="NCBIfam" id="NF001908">
    <property type="entry name" value="PRK00668.1"/>
    <property type="match status" value="1"/>
</dbReference>
<dbReference type="EC" id="2.7.4.6" evidence="3 14"/>
<keyword evidence="6 14" id="KW-0597">Phosphoprotein</keyword>
<keyword evidence="5 14" id="KW-0963">Cytoplasm</keyword>
<comment type="caution">
    <text evidence="18">The sequence shown here is derived from an EMBL/GenBank/DDBJ whole genome shotgun (WGS) entry which is preliminary data.</text>
</comment>
<dbReference type="GO" id="GO:0046872">
    <property type="term" value="F:metal ion binding"/>
    <property type="evidence" value="ECO:0007669"/>
    <property type="project" value="UniProtKB-KW"/>
</dbReference>
<dbReference type="PANTHER" id="PTHR46161:SF3">
    <property type="entry name" value="NUCLEOSIDE DIPHOSPHATE KINASE DDB_G0292928-RELATED"/>
    <property type="match status" value="1"/>
</dbReference>
<evidence type="ECO:0000256" key="11">
    <source>
        <dbReference type="ARBA" id="ARBA00022840"/>
    </source>
</evidence>
<dbReference type="SMART" id="SM00562">
    <property type="entry name" value="NDK"/>
    <property type="match status" value="1"/>
</dbReference>
<evidence type="ECO:0000256" key="7">
    <source>
        <dbReference type="ARBA" id="ARBA00022679"/>
    </source>
</evidence>
<name>Q1YP38_9GAMM</name>
<sequence>MASERTLSIIKPDAVAKNVVGQILSRFETAGLQIIACKMQQLTQEQAEGFYAEHSERPFFKDLVAFMTSGPVSVQVLEGENAVMTNRDLMGATNPKEAEAGTIRADFAESIDANAVHGSDAAASAAREIAYFFADNELCSR</sequence>
<dbReference type="OrthoDB" id="9801161at2"/>
<dbReference type="GO" id="GO:0004550">
    <property type="term" value="F:nucleoside diphosphate kinase activity"/>
    <property type="evidence" value="ECO:0007669"/>
    <property type="project" value="UniProtKB-UniRule"/>
</dbReference>
<feature type="binding site" evidence="14 15">
    <location>
        <position position="104"/>
    </location>
    <ligand>
        <name>ATP</name>
        <dbReference type="ChEBI" id="CHEBI:30616"/>
    </ligand>
</feature>
<dbReference type="CDD" id="cd04413">
    <property type="entry name" value="NDPk_I"/>
    <property type="match status" value="1"/>
</dbReference>
<gene>
    <name evidence="14" type="primary">ndk</name>
    <name evidence="18" type="ORF">GB2207_07417</name>
</gene>
<comment type="catalytic activity">
    <reaction evidence="14">
        <text>a 2'-deoxyribonucleoside 5'-diphosphate + ATP = a 2'-deoxyribonucleoside 5'-triphosphate + ADP</text>
        <dbReference type="Rhea" id="RHEA:44640"/>
        <dbReference type="ChEBI" id="CHEBI:30616"/>
        <dbReference type="ChEBI" id="CHEBI:61560"/>
        <dbReference type="ChEBI" id="CHEBI:73316"/>
        <dbReference type="ChEBI" id="CHEBI:456216"/>
        <dbReference type="EC" id="2.7.4.6"/>
    </reaction>
</comment>
<dbReference type="EMBL" id="AAPI01000012">
    <property type="protein sequence ID" value="EAS46008.1"/>
    <property type="molecule type" value="Genomic_DNA"/>
</dbReference>
<dbReference type="SUPFAM" id="SSF54919">
    <property type="entry name" value="Nucleoside diphosphate kinase, NDK"/>
    <property type="match status" value="1"/>
</dbReference>
<dbReference type="GO" id="GO:0006183">
    <property type="term" value="P:GTP biosynthetic process"/>
    <property type="evidence" value="ECO:0007669"/>
    <property type="project" value="UniProtKB-UniRule"/>
</dbReference>
<keyword evidence="9 14" id="KW-0547">Nucleotide-binding</keyword>
<comment type="cofactor">
    <cofactor evidence="14">
        <name>Mg(2+)</name>
        <dbReference type="ChEBI" id="CHEBI:18420"/>
    </cofactor>
</comment>
<evidence type="ECO:0000256" key="15">
    <source>
        <dbReference type="PROSITE-ProRule" id="PRU00706"/>
    </source>
</evidence>
<comment type="subcellular location">
    <subcellularLocation>
        <location evidence="1 14">Cytoplasm</location>
    </subcellularLocation>
</comment>
<keyword evidence="12 14" id="KW-0460">Magnesium</keyword>
<evidence type="ECO:0000256" key="8">
    <source>
        <dbReference type="ARBA" id="ARBA00022723"/>
    </source>
</evidence>
<dbReference type="InterPro" id="IPR034907">
    <property type="entry name" value="NDK-like_dom"/>
</dbReference>
<evidence type="ECO:0000256" key="1">
    <source>
        <dbReference type="ARBA" id="ARBA00004496"/>
    </source>
</evidence>
<dbReference type="HOGENOM" id="CLU_060216_8_1_6"/>
<evidence type="ECO:0000313" key="19">
    <source>
        <dbReference type="Proteomes" id="UP000005555"/>
    </source>
</evidence>
<evidence type="ECO:0000256" key="4">
    <source>
        <dbReference type="ARBA" id="ARBA00017632"/>
    </source>
</evidence>
<comment type="subunit">
    <text evidence="14">Homotetramer.</text>
</comment>
<dbReference type="PROSITE" id="PS51374">
    <property type="entry name" value="NDPK_LIKE"/>
    <property type="match status" value="1"/>
</dbReference>
<dbReference type="Proteomes" id="UP000005555">
    <property type="component" value="Unassembled WGS sequence"/>
</dbReference>
<evidence type="ECO:0000256" key="3">
    <source>
        <dbReference type="ARBA" id="ARBA00012966"/>
    </source>
</evidence>
<keyword evidence="7 14" id="KW-0808">Transferase</keyword>
<comment type="catalytic activity">
    <reaction evidence="14">
        <text>a ribonucleoside 5'-diphosphate + ATP = a ribonucleoside 5'-triphosphate + ADP</text>
        <dbReference type="Rhea" id="RHEA:18113"/>
        <dbReference type="ChEBI" id="CHEBI:30616"/>
        <dbReference type="ChEBI" id="CHEBI:57930"/>
        <dbReference type="ChEBI" id="CHEBI:61557"/>
        <dbReference type="ChEBI" id="CHEBI:456216"/>
        <dbReference type="EC" id="2.7.4.6"/>
    </reaction>
</comment>
<dbReference type="InterPro" id="IPR001564">
    <property type="entry name" value="Nucleoside_diP_kinase"/>
</dbReference>
<comment type="function">
    <text evidence="14">Major role in the synthesis of nucleoside triphosphates other than ATP. The ATP gamma phosphate is transferred to the NDP beta phosphate via a ping-pong mechanism, using a phosphorylated active-site intermediate.</text>
</comment>
<keyword evidence="19" id="KW-1185">Reference proteome</keyword>
<feature type="binding site" evidence="14 15">
    <location>
        <position position="87"/>
    </location>
    <ligand>
        <name>ATP</name>
        <dbReference type="ChEBI" id="CHEBI:30616"/>
    </ligand>
</feature>
<keyword evidence="10 14" id="KW-0418">Kinase</keyword>
<dbReference type="GO" id="GO:0005524">
    <property type="term" value="F:ATP binding"/>
    <property type="evidence" value="ECO:0007669"/>
    <property type="project" value="UniProtKB-UniRule"/>
</dbReference>
<evidence type="ECO:0000256" key="12">
    <source>
        <dbReference type="ARBA" id="ARBA00022842"/>
    </source>
</evidence>
<dbReference type="PRINTS" id="PR01243">
    <property type="entry name" value="NUCDPKINASE"/>
</dbReference>
<proteinExistence type="inferred from homology"/>
<protein>
    <recommendedName>
        <fullName evidence="4 14">Nucleoside diphosphate kinase</fullName>
        <shortName evidence="14">NDK</shortName>
        <shortName evidence="14">NDP kinase</shortName>
        <ecNumber evidence="3 14">2.7.4.6</ecNumber>
    </recommendedName>
    <alternativeName>
        <fullName evidence="14">Nucleoside-2-P kinase</fullName>
    </alternativeName>
</protein>
<dbReference type="STRING" id="314287.GB2207_07417"/>
<dbReference type="HAMAP" id="MF_00451">
    <property type="entry name" value="NDP_kinase"/>
    <property type="match status" value="1"/>
</dbReference>
<evidence type="ECO:0000256" key="10">
    <source>
        <dbReference type="ARBA" id="ARBA00022777"/>
    </source>
</evidence>
<keyword evidence="8 14" id="KW-0479">Metal-binding</keyword>
<accession>Q1YP38</accession>
<evidence type="ECO:0000256" key="6">
    <source>
        <dbReference type="ARBA" id="ARBA00022553"/>
    </source>
</evidence>
<evidence type="ECO:0000256" key="14">
    <source>
        <dbReference type="HAMAP-Rule" id="MF_00451"/>
    </source>
</evidence>
<feature type="domain" description="Nucleoside diphosphate kinase-like" evidence="17">
    <location>
        <begin position="3"/>
        <end position="140"/>
    </location>
</feature>
<dbReference type="eggNOG" id="COG0105">
    <property type="taxonomic scope" value="Bacteria"/>
</dbReference>
<dbReference type="GO" id="GO:0006241">
    <property type="term" value="P:CTP biosynthetic process"/>
    <property type="evidence" value="ECO:0007669"/>
    <property type="project" value="UniProtKB-UniRule"/>
</dbReference>
<dbReference type="GO" id="GO:0005737">
    <property type="term" value="C:cytoplasm"/>
    <property type="evidence" value="ECO:0007669"/>
    <property type="project" value="UniProtKB-SubCell"/>
</dbReference>
<evidence type="ECO:0000256" key="13">
    <source>
        <dbReference type="ARBA" id="ARBA00023080"/>
    </source>
</evidence>
<evidence type="ECO:0000256" key="16">
    <source>
        <dbReference type="RuleBase" id="RU004011"/>
    </source>
</evidence>
<dbReference type="FunFam" id="3.30.70.141:FF:000001">
    <property type="entry name" value="Nucleoside diphosphate kinase"/>
    <property type="match status" value="1"/>
</dbReference>
<organism evidence="18 19">
    <name type="scientific">gamma proteobacterium HTCC2207</name>
    <dbReference type="NCBI Taxonomy" id="314287"/>
    <lineage>
        <taxon>Bacteria</taxon>
        <taxon>Pseudomonadati</taxon>
        <taxon>Pseudomonadota</taxon>
        <taxon>Gammaproteobacteria</taxon>
        <taxon>Cellvibrionales</taxon>
        <taxon>Porticoccaceae</taxon>
        <taxon>SAR92 clade</taxon>
    </lineage>
</organism>